<dbReference type="AlphaFoldDB" id="A0A1B6VIP3"/>
<accession>A0A1B6VIP3</accession>
<dbReference type="EMBL" id="LUTU01000010">
    <property type="protein sequence ID" value="OAJ67083.1"/>
    <property type="molecule type" value="Genomic_DNA"/>
</dbReference>
<comment type="caution">
    <text evidence="1">The sequence shown here is derived from an EMBL/GenBank/DDBJ whole genome shotgun (WGS) entry which is preliminary data.</text>
</comment>
<sequence>MIFSENAQSVEWEATSFDLAQANYEGWSIDYNSGTGGRLRGVGRSDLDAWWHVSQAAACGSVYHCAALAELARDERLALEVHCGPTGIPLL</sequence>
<gene>
    <name evidence="1" type="ORF">A0123_02229</name>
</gene>
<dbReference type="Proteomes" id="UP000077786">
    <property type="component" value="Unassembled WGS sequence"/>
</dbReference>
<evidence type="ECO:0000313" key="2">
    <source>
        <dbReference type="Proteomes" id="UP000077786"/>
    </source>
</evidence>
<name>A0A1B6VIP3_9PROT</name>
<reference evidence="1 2" key="1">
    <citation type="submission" date="2016-03" db="EMBL/GenBank/DDBJ databases">
        <title>Draft genome sequence of Gluconobacter cerinus strain CECT 9110.</title>
        <authorList>
            <person name="Sainz F."/>
            <person name="Mas A."/>
            <person name="Torija M.J."/>
        </authorList>
    </citation>
    <scope>NUCLEOTIDE SEQUENCE [LARGE SCALE GENOMIC DNA]</scope>
    <source>
        <strain evidence="1 2">CECT 9110</strain>
    </source>
</reference>
<proteinExistence type="predicted"/>
<dbReference type="RefSeq" id="WP_064274905.1">
    <property type="nucleotide sequence ID" value="NZ_JBDNTQ010000019.1"/>
</dbReference>
<protein>
    <submittedName>
        <fullName evidence="1">Uncharacterized protein</fullName>
    </submittedName>
</protein>
<dbReference type="PATRIC" id="fig|38307.3.peg.2317"/>
<organism evidence="1 2">
    <name type="scientific">Gluconobacter cerinus</name>
    <dbReference type="NCBI Taxonomy" id="38307"/>
    <lineage>
        <taxon>Bacteria</taxon>
        <taxon>Pseudomonadati</taxon>
        <taxon>Pseudomonadota</taxon>
        <taxon>Alphaproteobacteria</taxon>
        <taxon>Acetobacterales</taxon>
        <taxon>Acetobacteraceae</taxon>
        <taxon>Gluconobacter</taxon>
    </lineage>
</organism>
<evidence type="ECO:0000313" key="1">
    <source>
        <dbReference type="EMBL" id="OAJ67083.1"/>
    </source>
</evidence>